<dbReference type="PROSITE" id="PS51257">
    <property type="entry name" value="PROKAR_LIPOPROTEIN"/>
    <property type="match status" value="1"/>
</dbReference>
<feature type="signal peptide" evidence="1">
    <location>
        <begin position="1"/>
        <end position="19"/>
    </location>
</feature>
<name>A0A8J6IUD0_9ALTE</name>
<reference evidence="2" key="2">
    <citation type="submission" date="2020-08" db="EMBL/GenBank/DDBJ databases">
        <authorList>
            <person name="Lai Q."/>
        </authorList>
    </citation>
    <scope>NUCLEOTIDE SEQUENCE</scope>
    <source>
        <strain evidence="2">S27-2</strain>
    </source>
</reference>
<organism evidence="2 3">
    <name type="scientific">Neptunicella marina</name>
    <dbReference type="NCBI Taxonomy" id="2125989"/>
    <lineage>
        <taxon>Bacteria</taxon>
        <taxon>Pseudomonadati</taxon>
        <taxon>Pseudomonadota</taxon>
        <taxon>Gammaproteobacteria</taxon>
        <taxon>Alteromonadales</taxon>
        <taxon>Alteromonadaceae</taxon>
        <taxon>Neptunicella</taxon>
    </lineage>
</organism>
<sequence>MKYIAAISLLLLTSCSASLQDYRNTTPDFDIKRYFSGSLTAWGLVQDYSGKQVRRFCVEINGHWNNNQGTLEEQFYYHDGEQQQRIWQLTVSPDDQVSGTASDVIGVAKGSSNGNAFNWHYQLQVPLNDSTYTFNMDDWMFQLDKNRLFNRTYMKKLGMTVAEISIFFDKTTSNQGCNPT</sequence>
<comment type="caution">
    <text evidence="2">The sequence shown here is derived from an EMBL/GenBank/DDBJ whole genome shotgun (WGS) entry which is preliminary data.</text>
</comment>
<dbReference type="Pfam" id="PF12915">
    <property type="entry name" value="DUF3833"/>
    <property type="match status" value="1"/>
</dbReference>
<feature type="chain" id="PRO_5035181692" evidence="1">
    <location>
        <begin position="20"/>
        <end position="180"/>
    </location>
</feature>
<dbReference type="Proteomes" id="UP000601768">
    <property type="component" value="Unassembled WGS sequence"/>
</dbReference>
<dbReference type="RefSeq" id="WP_186507374.1">
    <property type="nucleotide sequence ID" value="NZ_JACNEP010000011.1"/>
</dbReference>
<dbReference type="AlphaFoldDB" id="A0A8J6IUD0"/>
<keyword evidence="3" id="KW-1185">Reference proteome</keyword>
<evidence type="ECO:0000313" key="3">
    <source>
        <dbReference type="Proteomes" id="UP000601768"/>
    </source>
</evidence>
<accession>A0A8J6IUD0</accession>
<gene>
    <name evidence="2" type="ORF">H8B19_13245</name>
</gene>
<keyword evidence="1" id="KW-0732">Signal</keyword>
<evidence type="ECO:0000313" key="2">
    <source>
        <dbReference type="EMBL" id="MBC3766846.1"/>
    </source>
</evidence>
<proteinExistence type="predicted"/>
<reference evidence="2" key="1">
    <citation type="journal article" date="2018" name="Int. J. Syst. Evol. Microbiol.">
        <title>Neptunicella marina gen. nov., sp. nov., isolated from surface seawater.</title>
        <authorList>
            <person name="Liu X."/>
            <person name="Lai Q."/>
            <person name="Du Y."/>
            <person name="Zhang X."/>
            <person name="Liu Z."/>
            <person name="Sun F."/>
            <person name="Shao Z."/>
        </authorList>
    </citation>
    <scope>NUCLEOTIDE SEQUENCE</scope>
    <source>
        <strain evidence="2">S27-2</strain>
    </source>
</reference>
<dbReference type="EMBL" id="JACNEP010000011">
    <property type="protein sequence ID" value="MBC3766846.1"/>
    <property type="molecule type" value="Genomic_DNA"/>
</dbReference>
<dbReference type="InterPro" id="IPR024409">
    <property type="entry name" value="DUF3833"/>
</dbReference>
<protein>
    <submittedName>
        <fullName evidence="2">DUF3833 domain-containing protein</fullName>
    </submittedName>
</protein>
<evidence type="ECO:0000256" key="1">
    <source>
        <dbReference type="SAM" id="SignalP"/>
    </source>
</evidence>